<feature type="non-terminal residue" evidence="1">
    <location>
        <position position="1"/>
    </location>
</feature>
<accession>A0A8S3GFC8</accession>
<dbReference type="EMBL" id="CAJOBI010298860">
    <property type="protein sequence ID" value="CAF5164320.1"/>
    <property type="molecule type" value="Genomic_DNA"/>
</dbReference>
<gene>
    <name evidence="1" type="ORF">SMN809_LOCUS64834</name>
</gene>
<name>A0A8S3GFC8_9BILA</name>
<evidence type="ECO:0000313" key="1">
    <source>
        <dbReference type="EMBL" id="CAF5164320.1"/>
    </source>
</evidence>
<comment type="caution">
    <text evidence="1">The sequence shown here is derived from an EMBL/GenBank/DDBJ whole genome shotgun (WGS) entry which is preliminary data.</text>
</comment>
<organism evidence="1 2">
    <name type="scientific">Rotaria magnacalcarata</name>
    <dbReference type="NCBI Taxonomy" id="392030"/>
    <lineage>
        <taxon>Eukaryota</taxon>
        <taxon>Metazoa</taxon>
        <taxon>Spiralia</taxon>
        <taxon>Gnathifera</taxon>
        <taxon>Rotifera</taxon>
        <taxon>Eurotatoria</taxon>
        <taxon>Bdelloidea</taxon>
        <taxon>Philodinida</taxon>
        <taxon>Philodinidae</taxon>
        <taxon>Rotaria</taxon>
    </lineage>
</organism>
<dbReference type="Proteomes" id="UP000676336">
    <property type="component" value="Unassembled WGS sequence"/>
</dbReference>
<proteinExistence type="predicted"/>
<evidence type="ECO:0000313" key="2">
    <source>
        <dbReference type="Proteomes" id="UP000676336"/>
    </source>
</evidence>
<protein>
    <submittedName>
        <fullName evidence="1">Uncharacterized protein</fullName>
    </submittedName>
</protein>
<reference evidence="1" key="1">
    <citation type="submission" date="2021-02" db="EMBL/GenBank/DDBJ databases">
        <authorList>
            <person name="Nowell W R."/>
        </authorList>
    </citation>
    <scope>NUCLEOTIDE SEQUENCE</scope>
</reference>
<dbReference type="AlphaFoldDB" id="A0A8S3GFC8"/>
<sequence length="212" mass="24496">MFFFHYLEEDIDGDTLFNLPQSMMYEIIKPMKDRVRFLTEHRALFHGTSQNNSDQLLSNNYLEYSSENSSKQLMEQRTTDQAATASAITHSNNYQGDAFQSTSLPSPEVINEETIKSPKECQENDNNEDNEESIFPYVYTLPDLPLKIQQFIDKGEISHFGGHTNARRLLLDVIFTDVTTNYSLLYPNSNQYRSMEIATLKLFNIHNDTQAL</sequence>